<proteinExistence type="predicted"/>
<dbReference type="Pfam" id="PF09481">
    <property type="entry name" value="CRISPR_Cse1"/>
    <property type="match status" value="1"/>
</dbReference>
<feature type="compositionally biased region" description="Basic and acidic residues" evidence="1">
    <location>
        <begin position="232"/>
        <end position="247"/>
    </location>
</feature>
<dbReference type="OrthoDB" id="3187690at2"/>
<dbReference type="InterPro" id="IPR013381">
    <property type="entry name" value="CRISPR-assoc_prot_Cse1"/>
</dbReference>
<dbReference type="RefSeq" id="WP_062538255.1">
    <property type="nucleotide sequence ID" value="NZ_BBUN01000010.1"/>
</dbReference>
<evidence type="ECO:0000313" key="5">
    <source>
        <dbReference type="Proteomes" id="UP000230971"/>
    </source>
</evidence>
<gene>
    <name evidence="3" type="primary">casA</name>
    <name evidence="2" type="ORF">AWB95_05130</name>
    <name evidence="3" type="ORF">CQY23_03705</name>
</gene>
<dbReference type="CDD" id="cd09729">
    <property type="entry name" value="Cse1_I-E"/>
    <property type="match status" value="1"/>
</dbReference>
<dbReference type="EMBL" id="PDKV01000002">
    <property type="protein sequence ID" value="PIB80639.1"/>
    <property type="molecule type" value="Genomic_DNA"/>
</dbReference>
<accession>A0A1X1RUN9</accession>
<evidence type="ECO:0000313" key="4">
    <source>
        <dbReference type="Proteomes" id="UP000193907"/>
    </source>
</evidence>
<reference evidence="2 4" key="1">
    <citation type="submission" date="2016-01" db="EMBL/GenBank/DDBJ databases">
        <title>The new phylogeny of the genus Mycobacterium.</title>
        <authorList>
            <person name="Tarcisio F."/>
            <person name="Conor M."/>
            <person name="Antonella G."/>
            <person name="Elisabetta G."/>
            <person name="Giulia F.S."/>
            <person name="Sara T."/>
            <person name="Anna F."/>
            <person name="Clotilde B."/>
            <person name="Roberto B."/>
            <person name="Veronica D.S."/>
            <person name="Fabio R."/>
            <person name="Monica P."/>
            <person name="Olivier J."/>
            <person name="Enrico T."/>
            <person name="Nicola S."/>
        </authorList>
    </citation>
    <scope>NUCLEOTIDE SEQUENCE [LARGE SCALE GENOMIC DNA]</scope>
    <source>
        <strain evidence="2 4">DSM 44243</strain>
    </source>
</reference>
<evidence type="ECO:0000313" key="2">
    <source>
        <dbReference type="EMBL" id="ORV18166.1"/>
    </source>
</evidence>
<feature type="region of interest" description="Disordered" evidence="1">
    <location>
        <begin position="226"/>
        <end position="249"/>
    </location>
</feature>
<protein>
    <submittedName>
        <fullName evidence="2">Type I-E CRISPR-associated protein Cse1/CasA</fullName>
    </submittedName>
</protein>
<dbReference type="Proteomes" id="UP000193907">
    <property type="component" value="Unassembled WGS sequence"/>
</dbReference>
<reference evidence="3 5" key="2">
    <citation type="journal article" date="2017" name="Infect. Genet. Evol.">
        <title>The new phylogeny of the genus Mycobacterium: The old and the news.</title>
        <authorList>
            <person name="Tortoli E."/>
            <person name="Fedrizzi T."/>
            <person name="Meehan C.J."/>
            <person name="Trovato A."/>
            <person name="Grottola A."/>
            <person name="Giacobazzi E."/>
            <person name="Serpini G.F."/>
            <person name="Tagliazucchi S."/>
            <person name="Fabio A."/>
            <person name="Bettua C."/>
            <person name="Bertorelli R."/>
            <person name="Frascaro F."/>
            <person name="De Sanctis V."/>
            <person name="Pecorari M."/>
            <person name="Jousson O."/>
            <person name="Segata N."/>
            <person name="Cirillo D.M."/>
        </authorList>
    </citation>
    <scope>NUCLEOTIDE SEQUENCE [LARGE SCALE GENOMIC DNA]</scope>
    <source>
        <strain evidence="3 5">NCTC 12882</strain>
    </source>
</reference>
<dbReference type="NCBIfam" id="TIGR02547">
    <property type="entry name" value="casA_cse1"/>
    <property type="match status" value="1"/>
</dbReference>
<comment type="caution">
    <text evidence="2">The sequence shown here is derived from an EMBL/GenBank/DDBJ whole genome shotgun (WGS) entry which is preliminary data.</text>
</comment>
<dbReference type="Proteomes" id="UP000230971">
    <property type="component" value="Unassembled WGS sequence"/>
</dbReference>
<sequence length="547" mass="59898">MNDHNGFNLLDEPWIAVLDNNGREQEVSILGLFDAARRFVAIGGDLATQAFAIIRMLLAFLHRALDGPADQDEWVDLWTADELPMEQIRVYANRFHHRFDLFDPVAPFFQVAGLHTAKNEASGLEKIVSDVPNGAPFFTTRSAASLERVSAAEAARWLVHVHAFDPSGIRSGAVGDPRVKGGRGYPIGTGWSGQVGGILLQGSDVRETLVLNLIGRDVESYVRVGAPDDVPPWERDPDGPSSHERPPRGTIDLYTWQTRRVRLVGSREGVSQVVLANGDKIQPQNLHGLEPHSAWRYSDPQTKKHKMTVYMPLQHDPNRSVWRGLAALLPSVSGRRSSSGSEPQPFLAPGVLQWISDLVANGLLPDNYKPRIWICGADYAEQNATIADIVDDILPLSILVLREDHPEVGRAAVEAVADADQAASETWKLADNVAQAAGAEPKSGAGDSARELLYAALEEPYRRWVATLVPGVDVDAARSRWREVVSESARQIAAELISAAPPSAWVGREVRGHLINVSIAETWFNAAIRRLFPPARPKITTLEVAAP</sequence>
<evidence type="ECO:0000256" key="1">
    <source>
        <dbReference type="SAM" id="MobiDB-lite"/>
    </source>
</evidence>
<dbReference type="STRING" id="28045.AWB95_05130"/>
<dbReference type="AlphaFoldDB" id="A0A1X1RUN9"/>
<organism evidence="2 4">
    <name type="scientific">Mycobacterium celatum</name>
    <dbReference type="NCBI Taxonomy" id="28045"/>
    <lineage>
        <taxon>Bacteria</taxon>
        <taxon>Bacillati</taxon>
        <taxon>Actinomycetota</taxon>
        <taxon>Actinomycetes</taxon>
        <taxon>Mycobacteriales</taxon>
        <taxon>Mycobacteriaceae</taxon>
        <taxon>Mycobacterium</taxon>
    </lineage>
</organism>
<keyword evidence="4" id="KW-1185">Reference proteome</keyword>
<evidence type="ECO:0000313" key="3">
    <source>
        <dbReference type="EMBL" id="PIB80639.1"/>
    </source>
</evidence>
<dbReference type="Gene3D" id="1.10.132.100">
    <property type="match status" value="1"/>
</dbReference>
<name>A0A1X1RUN9_MYCCE</name>
<dbReference type="EMBL" id="LQOM01000016">
    <property type="protein sequence ID" value="ORV18166.1"/>
    <property type="molecule type" value="Genomic_DNA"/>
</dbReference>